<protein>
    <submittedName>
        <fullName evidence="1">Uncharacterized protein</fullName>
    </submittedName>
</protein>
<dbReference type="EMBL" id="GBXM01009085">
    <property type="protein sequence ID" value="JAH99492.1"/>
    <property type="molecule type" value="Transcribed_RNA"/>
</dbReference>
<accession>A0A0E9X9R8</accession>
<sequence>MGGMACCKELRSSKLFKAAFYPSLNRYTTRTVRLLLASRLQPMS</sequence>
<reference evidence="1" key="1">
    <citation type="submission" date="2014-11" db="EMBL/GenBank/DDBJ databases">
        <authorList>
            <person name="Amaro Gonzalez C."/>
        </authorList>
    </citation>
    <scope>NUCLEOTIDE SEQUENCE</scope>
</reference>
<reference evidence="1" key="2">
    <citation type="journal article" date="2015" name="Fish Shellfish Immunol.">
        <title>Early steps in the European eel (Anguilla anguilla)-Vibrio vulnificus interaction in the gills: Role of the RtxA13 toxin.</title>
        <authorList>
            <person name="Callol A."/>
            <person name="Pajuelo D."/>
            <person name="Ebbesson L."/>
            <person name="Teles M."/>
            <person name="MacKenzie S."/>
            <person name="Amaro C."/>
        </authorList>
    </citation>
    <scope>NUCLEOTIDE SEQUENCE</scope>
</reference>
<name>A0A0E9X9R8_ANGAN</name>
<dbReference type="AlphaFoldDB" id="A0A0E9X9R8"/>
<organism evidence="1">
    <name type="scientific">Anguilla anguilla</name>
    <name type="common">European freshwater eel</name>
    <name type="synonym">Muraena anguilla</name>
    <dbReference type="NCBI Taxonomy" id="7936"/>
    <lineage>
        <taxon>Eukaryota</taxon>
        <taxon>Metazoa</taxon>
        <taxon>Chordata</taxon>
        <taxon>Craniata</taxon>
        <taxon>Vertebrata</taxon>
        <taxon>Euteleostomi</taxon>
        <taxon>Actinopterygii</taxon>
        <taxon>Neopterygii</taxon>
        <taxon>Teleostei</taxon>
        <taxon>Anguilliformes</taxon>
        <taxon>Anguillidae</taxon>
        <taxon>Anguilla</taxon>
    </lineage>
</organism>
<evidence type="ECO:0000313" key="1">
    <source>
        <dbReference type="EMBL" id="JAH99492.1"/>
    </source>
</evidence>
<proteinExistence type="predicted"/>